<dbReference type="EMBL" id="BOOJ01000047">
    <property type="protein sequence ID" value="GIH94892.1"/>
    <property type="molecule type" value="Genomic_DNA"/>
</dbReference>
<sequence length="159" mass="17037">MTAADHGPAARRSPAFGAALTLLAAFLLLLAVPNVGTAVRAARADGIGGWFTPERLDCVQHPGHESCVWTGDFLSGDGTVRRTGIEMYGSDRYSHRAGERARAVDIDHPSRVYGPGGSNEWVFTALMLLAGVGIPVFVYGRPLRRFLGSGTRQEARSRS</sequence>
<accession>A0A8J3WNV0</accession>
<evidence type="ECO:0000256" key="1">
    <source>
        <dbReference type="SAM" id="Phobius"/>
    </source>
</evidence>
<proteinExistence type="predicted"/>
<evidence type="ECO:0000313" key="3">
    <source>
        <dbReference type="Proteomes" id="UP000619788"/>
    </source>
</evidence>
<name>A0A8J3WNV0_9ACTN</name>
<keyword evidence="1" id="KW-0812">Transmembrane</keyword>
<evidence type="ECO:0000313" key="2">
    <source>
        <dbReference type="EMBL" id="GIH94892.1"/>
    </source>
</evidence>
<reference evidence="2 3" key="1">
    <citation type="submission" date="2021-01" db="EMBL/GenBank/DDBJ databases">
        <title>Whole genome shotgun sequence of Planobispora siamensis NBRC 107568.</title>
        <authorList>
            <person name="Komaki H."/>
            <person name="Tamura T."/>
        </authorList>
    </citation>
    <scope>NUCLEOTIDE SEQUENCE [LARGE SCALE GENOMIC DNA]</scope>
    <source>
        <strain evidence="2 3">NBRC 107568</strain>
    </source>
</reference>
<protein>
    <submittedName>
        <fullName evidence="2">Uncharacterized protein</fullName>
    </submittedName>
</protein>
<keyword evidence="3" id="KW-1185">Reference proteome</keyword>
<dbReference type="AlphaFoldDB" id="A0A8J3WNV0"/>
<dbReference type="Proteomes" id="UP000619788">
    <property type="component" value="Unassembled WGS sequence"/>
</dbReference>
<gene>
    <name evidence="2" type="ORF">Psi01_55220</name>
</gene>
<comment type="caution">
    <text evidence="2">The sequence shown here is derived from an EMBL/GenBank/DDBJ whole genome shotgun (WGS) entry which is preliminary data.</text>
</comment>
<feature type="transmembrane region" description="Helical" evidence="1">
    <location>
        <begin position="121"/>
        <end position="140"/>
    </location>
</feature>
<keyword evidence="1" id="KW-1133">Transmembrane helix</keyword>
<keyword evidence="1" id="KW-0472">Membrane</keyword>
<organism evidence="2 3">
    <name type="scientific">Planobispora siamensis</name>
    <dbReference type="NCBI Taxonomy" id="936338"/>
    <lineage>
        <taxon>Bacteria</taxon>
        <taxon>Bacillati</taxon>
        <taxon>Actinomycetota</taxon>
        <taxon>Actinomycetes</taxon>
        <taxon>Streptosporangiales</taxon>
        <taxon>Streptosporangiaceae</taxon>
        <taxon>Planobispora</taxon>
    </lineage>
</organism>